<evidence type="ECO:0000259" key="2">
    <source>
        <dbReference type="Pfam" id="PF01548"/>
    </source>
</evidence>
<dbReference type="InterPro" id="IPR002525">
    <property type="entry name" value="Transp_IS110-like_N"/>
</dbReference>
<dbReference type="InterPro" id="IPR047650">
    <property type="entry name" value="Transpos_IS110"/>
</dbReference>
<feature type="domain" description="Transposase IS110-like N-terminal" evidence="2">
    <location>
        <begin position="8"/>
        <end position="147"/>
    </location>
</feature>
<reference evidence="5" key="1">
    <citation type="submission" date="2016-11" db="EMBL/GenBank/DDBJ databases">
        <authorList>
            <person name="Varghese N."/>
            <person name="Submissions S."/>
        </authorList>
    </citation>
    <scope>NUCLEOTIDE SEQUENCE [LARGE SCALE GENOMIC DNA]</scope>
    <source>
        <strain evidence="5">DSM 3661</strain>
    </source>
</reference>
<dbReference type="RefSeq" id="WP_073351173.1">
    <property type="nucleotide sequence ID" value="NZ_FRBU01000002.1"/>
</dbReference>
<evidence type="ECO:0000313" key="4">
    <source>
        <dbReference type="EMBL" id="SHL09954.1"/>
    </source>
</evidence>
<protein>
    <submittedName>
        <fullName evidence="4">Transposase</fullName>
    </submittedName>
</protein>
<keyword evidence="1" id="KW-0175">Coiled coil</keyword>
<gene>
    <name evidence="4" type="ORF">SAMN05443669_100261</name>
</gene>
<organism evidence="4 5">
    <name type="scientific">Flavobacterium xanthum</name>
    <dbReference type="NCBI Taxonomy" id="69322"/>
    <lineage>
        <taxon>Bacteria</taxon>
        <taxon>Pseudomonadati</taxon>
        <taxon>Bacteroidota</taxon>
        <taxon>Flavobacteriia</taxon>
        <taxon>Flavobacteriales</taxon>
        <taxon>Flavobacteriaceae</taxon>
        <taxon>Flavobacterium</taxon>
    </lineage>
</organism>
<keyword evidence="5" id="KW-1185">Reference proteome</keyword>
<dbReference type="OrthoDB" id="964423at2"/>
<dbReference type="Proteomes" id="UP000184260">
    <property type="component" value="Unassembled WGS sequence"/>
</dbReference>
<dbReference type="GO" id="GO:0006313">
    <property type="term" value="P:DNA transposition"/>
    <property type="evidence" value="ECO:0007669"/>
    <property type="project" value="InterPro"/>
</dbReference>
<dbReference type="EMBL" id="FRBU01000002">
    <property type="protein sequence ID" value="SHL09954.1"/>
    <property type="molecule type" value="Genomic_DNA"/>
</dbReference>
<name>A0A1M6XVF9_9FLAO</name>
<dbReference type="GO" id="GO:0004803">
    <property type="term" value="F:transposase activity"/>
    <property type="evidence" value="ECO:0007669"/>
    <property type="project" value="InterPro"/>
</dbReference>
<dbReference type="AlphaFoldDB" id="A0A1M6XVF9"/>
<dbReference type="NCBIfam" id="NF033542">
    <property type="entry name" value="transpos_IS110"/>
    <property type="match status" value="1"/>
</dbReference>
<sequence length="335" mass="38139">MKNYLFYVGIDISKSKLDVVILKKEAPNVTNHFIVENNLKGIKEILKNLIKQKIDLTTVLFCCENTGIYTFPLSSHLSEINLDFWVVPAIEIKRSKGISRGKNDKADAKDIALYSIRNIDKLKLSTLPETVIQQLKLLYTEREKVMKSFKIFEATKENVDFMPKQVYKTIVGINNKTVKFLKATLKAIEKEMKSIISNQLELKNQFELIKSVPGIGDKTAIYMLTATRGFTAFDNARKFACYAGTAPFEYSSGSSIKGRTKVNHMADKKMKSILQMCALVAVKHDPQLKEYYERKKGEGKNAMLVLNNVKCKIIGRVFSVINRQTPYINTYKFAC</sequence>
<dbReference type="InterPro" id="IPR003346">
    <property type="entry name" value="Transposase_20"/>
</dbReference>
<feature type="domain" description="Transposase IS116/IS110/IS902 C-terminal" evidence="3">
    <location>
        <begin position="207"/>
        <end position="293"/>
    </location>
</feature>
<evidence type="ECO:0000313" key="5">
    <source>
        <dbReference type="Proteomes" id="UP000184260"/>
    </source>
</evidence>
<accession>A0A1M6XVF9</accession>
<dbReference type="GO" id="GO:0003677">
    <property type="term" value="F:DNA binding"/>
    <property type="evidence" value="ECO:0007669"/>
    <property type="project" value="InterPro"/>
</dbReference>
<dbReference type="PANTHER" id="PTHR33055">
    <property type="entry name" value="TRANSPOSASE FOR INSERTION SEQUENCE ELEMENT IS1111A"/>
    <property type="match status" value="1"/>
</dbReference>
<dbReference type="Pfam" id="PF01548">
    <property type="entry name" value="DEDD_Tnp_IS110"/>
    <property type="match status" value="1"/>
</dbReference>
<evidence type="ECO:0000256" key="1">
    <source>
        <dbReference type="SAM" id="Coils"/>
    </source>
</evidence>
<feature type="coiled-coil region" evidence="1">
    <location>
        <begin position="178"/>
        <end position="205"/>
    </location>
</feature>
<dbReference type="Pfam" id="PF02371">
    <property type="entry name" value="Transposase_20"/>
    <property type="match status" value="1"/>
</dbReference>
<evidence type="ECO:0000259" key="3">
    <source>
        <dbReference type="Pfam" id="PF02371"/>
    </source>
</evidence>
<dbReference type="PANTHER" id="PTHR33055:SF3">
    <property type="entry name" value="PUTATIVE TRANSPOSASE FOR IS117-RELATED"/>
    <property type="match status" value="1"/>
</dbReference>
<proteinExistence type="predicted"/>